<dbReference type="InterPro" id="IPR000182">
    <property type="entry name" value="GNAT_dom"/>
</dbReference>
<protein>
    <submittedName>
        <fullName evidence="2">GNAT family N-acetyltransferase</fullName>
    </submittedName>
</protein>
<comment type="caution">
    <text evidence="2">The sequence shown here is derived from an EMBL/GenBank/DDBJ whole genome shotgun (WGS) entry which is preliminary data.</text>
</comment>
<dbReference type="Pfam" id="PF13302">
    <property type="entry name" value="Acetyltransf_3"/>
    <property type="match status" value="1"/>
</dbReference>
<dbReference type="SUPFAM" id="SSF55729">
    <property type="entry name" value="Acyl-CoA N-acyltransferases (Nat)"/>
    <property type="match status" value="1"/>
</dbReference>
<dbReference type="EMBL" id="JBCHKQ010000002">
    <property type="protein sequence ID" value="MEM5948041.1"/>
    <property type="molecule type" value="Genomic_DNA"/>
</dbReference>
<dbReference type="CDD" id="cd04301">
    <property type="entry name" value="NAT_SF"/>
    <property type="match status" value="1"/>
</dbReference>
<name>A0ABU9UBJ6_9SPIR</name>
<dbReference type="InterPro" id="IPR016181">
    <property type="entry name" value="Acyl_CoA_acyltransferase"/>
</dbReference>
<dbReference type="PANTHER" id="PTHR43415">
    <property type="entry name" value="SPERMIDINE N(1)-ACETYLTRANSFERASE"/>
    <property type="match status" value="1"/>
</dbReference>
<dbReference type="RefSeq" id="WP_420069487.1">
    <property type="nucleotide sequence ID" value="NZ_JBCHKQ010000002.1"/>
</dbReference>
<accession>A0ABU9UBJ6</accession>
<evidence type="ECO:0000313" key="2">
    <source>
        <dbReference type="EMBL" id="MEM5948041.1"/>
    </source>
</evidence>
<dbReference type="Gene3D" id="3.40.630.30">
    <property type="match status" value="1"/>
</dbReference>
<evidence type="ECO:0000313" key="3">
    <source>
        <dbReference type="Proteomes" id="UP001466331"/>
    </source>
</evidence>
<dbReference type="PROSITE" id="PS51186">
    <property type="entry name" value="GNAT"/>
    <property type="match status" value="1"/>
</dbReference>
<dbReference type="PANTHER" id="PTHR43415:SF3">
    <property type="entry name" value="GNAT-FAMILY ACETYLTRANSFERASE"/>
    <property type="match status" value="1"/>
</dbReference>
<feature type="domain" description="N-acetyltransferase" evidence="1">
    <location>
        <begin position="11"/>
        <end position="168"/>
    </location>
</feature>
<sequence length="179" mass="20978">MHFKKMTGKNCYLSPINPEDAEKFTTWLNDPEVTRYLKTATHIISLHGEKEFLQNLAKEHVYTIVDIKTDNPIGTVGLAQMDHINRTAEIGIFIGDKNYWGKGYGTEAMSLLLDYAFKTLDLYSIFLRVYEYNERAIRSYKKIGFKQIGTRRKALRRDLKVYDIIYMDILSEDFYHTTQ</sequence>
<evidence type="ECO:0000259" key="1">
    <source>
        <dbReference type="PROSITE" id="PS51186"/>
    </source>
</evidence>
<dbReference type="Proteomes" id="UP001466331">
    <property type="component" value="Unassembled WGS sequence"/>
</dbReference>
<proteinExistence type="predicted"/>
<organism evidence="2 3">
    <name type="scientific">Rarispira pelagica</name>
    <dbReference type="NCBI Taxonomy" id="3141764"/>
    <lineage>
        <taxon>Bacteria</taxon>
        <taxon>Pseudomonadati</taxon>
        <taxon>Spirochaetota</taxon>
        <taxon>Spirochaetia</taxon>
        <taxon>Winmispirales</taxon>
        <taxon>Winmispiraceae</taxon>
        <taxon>Rarispira</taxon>
    </lineage>
</organism>
<keyword evidence="3" id="KW-1185">Reference proteome</keyword>
<reference evidence="2 3" key="1">
    <citation type="submission" date="2024-03" db="EMBL/GenBank/DDBJ databases">
        <title>Ignisphaera cupida sp. nov., a hyperthermophilic hydrolytic archaeon from a hot spring of Kamchatka, and proposal of Ignisphaeraceae fam. nov.</title>
        <authorList>
            <person name="Podosokorskaya O.A."/>
            <person name="Elcheninov A.G."/>
            <person name="Maltseva A.I."/>
            <person name="Zayulina K.S."/>
            <person name="Novikov A."/>
            <person name="Merkel A.Y."/>
        </authorList>
    </citation>
    <scope>NUCLEOTIDE SEQUENCE [LARGE SCALE GENOMIC DNA]</scope>
    <source>
        <strain evidence="2 3">38H-sp</strain>
    </source>
</reference>
<gene>
    <name evidence="2" type="ORF">WKV44_05755</name>
</gene>